<dbReference type="Pfam" id="PF13302">
    <property type="entry name" value="Acetyltransf_3"/>
    <property type="match status" value="1"/>
</dbReference>
<evidence type="ECO:0000256" key="1">
    <source>
        <dbReference type="ARBA" id="ARBA00022679"/>
    </source>
</evidence>
<dbReference type="Proteomes" id="UP000075321">
    <property type="component" value="Unassembled WGS sequence"/>
</dbReference>
<evidence type="ECO:0000256" key="3">
    <source>
        <dbReference type="ARBA" id="ARBA00038502"/>
    </source>
</evidence>
<dbReference type="GO" id="GO:0016747">
    <property type="term" value="F:acyltransferase activity, transferring groups other than amino-acyl groups"/>
    <property type="evidence" value="ECO:0007669"/>
    <property type="project" value="InterPro"/>
</dbReference>
<keyword evidence="6" id="KW-1185">Reference proteome</keyword>
<feature type="domain" description="N-acetyltransferase" evidence="4">
    <location>
        <begin position="12"/>
        <end position="166"/>
    </location>
</feature>
<organism evidence="5 6">
    <name type="scientific">Halalkalicoccus paucihalophilus</name>
    <dbReference type="NCBI Taxonomy" id="1008153"/>
    <lineage>
        <taxon>Archaea</taxon>
        <taxon>Methanobacteriati</taxon>
        <taxon>Methanobacteriota</taxon>
        <taxon>Stenosarchaea group</taxon>
        <taxon>Halobacteria</taxon>
        <taxon>Halobacteriales</taxon>
        <taxon>Halococcaceae</taxon>
        <taxon>Halalkalicoccus</taxon>
    </lineage>
</organism>
<evidence type="ECO:0000259" key="4">
    <source>
        <dbReference type="PROSITE" id="PS51186"/>
    </source>
</evidence>
<dbReference type="PANTHER" id="PTHR43792">
    <property type="entry name" value="GNAT FAMILY, PUTATIVE (AFU_ORTHOLOGUE AFUA_3G00765)-RELATED-RELATED"/>
    <property type="match status" value="1"/>
</dbReference>
<dbReference type="InterPro" id="IPR000182">
    <property type="entry name" value="GNAT_dom"/>
</dbReference>
<dbReference type="PATRIC" id="fig|1008153.3.peg.4422"/>
<comment type="similarity">
    <text evidence="3">Belongs to the acetyltransferase family. RimJ subfamily.</text>
</comment>
<dbReference type="PANTHER" id="PTHR43792:SF8">
    <property type="entry name" value="[RIBOSOMAL PROTEIN US5]-ALANINE N-ACETYLTRANSFERASE"/>
    <property type="match status" value="1"/>
</dbReference>
<dbReference type="InterPro" id="IPR016181">
    <property type="entry name" value="Acyl_CoA_acyltransferase"/>
</dbReference>
<dbReference type="EMBL" id="LTAZ01000017">
    <property type="protein sequence ID" value="KYH24046.1"/>
    <property type="molecule type" value="Genomic_DNA"/>
</dbReference>
<comment type="caution">
    <text evidence="5">The sequence shown here is derived from an EMBL/GenBank/DDBJ whole genome shotgun (WGS) entry which is preliminary data.</text>
</comment>
<sequence length="172" mass="19364">MPGPVFLKGEQVTLRTVQSEDYEFLARNLNDPQVRHAGYETIRAPVSEEDIATNIESDDCHTFLVCRKGDPVGSASIKDIDLEGSKAELSYWIAPDEQGKGYATGAADLCLTHAFDELGLHKVWARTVGDNVASNRVLEKLDFQQEGVLHDHWYGFGRYVDEYRFGLLRSER</sequence>
<accession>A0A151A8M7</accession>
<evidence type="ECO:0000313" key="5">
    <source>
        <dbReference type="EMBL" id="KYH24046.1"/>
    </source>
</evidence>
<keyword evidence="1 5" id="KW-0808">Transferase</keyword>
<evidence type="ECO:0000256" key="2">
    <source>
        <dbReference type="ARBA" id="ARBA00023315"/>
    </source>
</evidence>
<dbReference type="Gene3D" id="3.40.630.30">
    <property type="match status" value="1"/>
</dbReference>
<dbReference type="SUPFAM" id="SSF55729">
    <property type="entry name" value="Acyl-CoA N-acyltransferases (Nat)"/>
    <property type="match status" value="1"/>
</dbReference>
<gene>
    <name evidence="5" type="ORF">HAPAU_41250</name>
</gene>
<dbReference type="AlphaFoldDB" id="A0A151A8M7"/>
<protein>
    <submittedName>
        <fullName evidence="5">Ribosomal-protein-L7/L12-serine acetyltransferase</fullName>
    </submittedName>
</protein>
<proteinExistence type="inferred from homology"/>
<keyword evidence="2" id="KW-0012">Acyltransferase</keyword>
<dbReference type="PROSITE" id="PS51186">
    <property type="entry name" value="GNAT"/>
    <property type="match status" value="1"/>
</dbReference>
<dbReference type="CDD" id="cd04301">
    <property type="entry name" value="NAT_SF"/>
    <property type="match status" value="1"/>
</dbReference>
<dbReference type="InterPro" id="IPR051531">
    <property type="entry name" value="N-acetyltransferase"/>
</dbReference>
<evidence type="ECO:0000313" key="6">
    <source>
        <dbReference type="Proteomes" id="UP000075321"/>
    </source>
</evidence>
<name>A0A151A8M7_9EURY</name>
<reference evidence="5 6" key="1">
    <citation type="submission" date="2016-02" db="EMBL/GenBank/DDBJ databases">
        <title>Genome sequence of Halalkalicoccus paucihalophilus DSM 24557.</title>
        <authorList>
            <person name="Poehlein A."/>
            <person name="Daniel R."/>
        </authorList>
    </citation>
    <scope>NUCLEOTIDE SEQUENCE [LARGE SCALE GENOMIC DNA]</scope>
    <source>
        <strain evidence="5 6">DSM 24557</strain>
    </source>
</reference>